<accession>A0A376FLB2</accession>
<dbReference type="GO" id="GO:0016787">
    <property type="term" value="F:hydrolase activity"/>
    <property type="evidence" value="ECO:0007669"/>
    <property type="project" value="UniProtKB-KW"/>
</dbReference>
<dbReference type="EMBL" id="UFYI01000007">
    <property type="protein sequence ID" value="STD26628.1"/>
    <property type="molecule type" value="Genomic_DNA"/>
</dbReference>
<evidence type="ECO:0000256" key="1">
    <source>
        <dbReference type="SAM" id="SignalP"/>
    </source>
</evidence>
<feature type="domain" description="AB hydrolase-1" evidence="2">
    <location>
        <begin position="186"/>
        <end position="398"/>
    </location>
</feature>
<evidence type="ECO:0000313" key="3">
    <source>
        <dbReference type="EMBL" id="STD26628.1"/>
    </source>
</evidence>
<dbReference type="GO" id="GO:0016746">
    <property type="term" value="F:acyltransferase activity"/>
    <property type="evidence" value="ECO:0007669"/>
    <property type="project" value="UniProtKB-KW"/>
</dbReference>
<dbReference type="SUPFAM" id="SSF53474">
    <property type="entry name" value="alpha/beta-Hydrolases"/>
    <property type="match status" value="1"/>
</dbReference>
<dbReference type="InterPro" id="IPR029058">
    <property type="entry name" value="AB_hydrolase_fold"/>
</dbReference>
<dbReference type="InterPro" id="IPR000073">
    <property type="entry name" value="AB_hydrolase_1"/>
</dbReference>
<dbReference type="InterPro" id="IPR046133">
    <property type="entry name" value="DUF6130"/>
</dbReference>
<protein>
    <submittedName>
        <fullName evidence="3">Predicted hydrolases or acyltransferases (Alpha/beta hydrolase superfamily)</fullName>
    </submittedName>
</protein>
<organism evidence="3 4">
    <name type="scientific">Enterobacter asburiae</name>
    <dbReference type="NCBI Taxonomy" id="61645"/>
    <lineage>
        <taxon>Bacteria</taxon>
        <taxon>Pseudomonadati</taxon>
        <taxon>Pseudomonadota</taxon>
        <taxon>Gammaproteobacteria</taxon>
        <taxon>Enterobacterales</taxon>
        <taxon>Enterobacteriaceae</taxon>
        <taxon>Enterobacter</taxon>
        <taxon>Enterobacter cloacae complex</taxon>
    </lineage>
</organism>
<feature type="chain" id="PRO_5016638476" evidence="1">
    <location>
        <begin position="22"/>
        <end position="407"/>
    </location>
</feature>
<gene>
    <name evidence="3" type="ORF">NCTC12123_05686</name>
</gene>
<reference evidence="3 4" key="1">
    <citation type="submission" date="2018-06" db="EMBL/GenBank/DDBJ databases">
        <authorList>
            <consortium name="Pathogen Informatics"/>
            <person name="Doyle S."/>
        </authorList>
    </citation>
    <scope>NUCLEOTIDE SEQUENCE [LARGE SCALE GENOMIC DNA]</scope>
    <source>
        <strain evidence="3 4">NCTC12123</strain>
    </source>
</reference>
<feature type="signal peptide" evidence="1">
    <location>
        <begin position="1"/>
        <end position="21"/>
    </location>
</feature>
<dbReference type="AlphaFoldDB" id="A0A376FLB2"/>
<dbReference type="PANTHER" id="PTHR37017">
    <property type="entry name" value="AB HYDROLASE-1 DOMAIN-CONTAINING PROTEIN-RELATED"/>
    <property type="match status" value="1"/>
</dbReference>
<dbReference type="Pfam" id="PF12697">
    <property type="entry name" value="Abhydrolase_6"/>
    <property type="match status" value="1"/>
</dbReference>
<dbReference type="Pfam" id="PF19625">
    <property type="entry name" value="DUF6130"/>
    <property type="match status" value="1"/>
</dbReference>
<keyword evidence="3" id="KW-0378">Hydrolase</keyword>
<keyword evidence="1" id="KW-0732">Signal</keyword>
<sequence>MIRRYALIPLLVLVSVAHARATPLDNLSAGDVNGPAAVAPLAQSQPPAKLIVDPPLAGPLSNGAVFIQYRAENLRIEPVFGPEALKVTPRIGHIHVVVDDAPWHWADASGEPVILVGLPAGKHKVTIILADPTHKPLDHKTVEFTVPPPRGGPPFLRSLKMKALSVVTAGLLALSASAIAQNKTSVVLVHGAFADGSSWNKVITLLQKQHAEVIAVQLPLTSLKDDVAATRRAIARAQGDVVLVGHSWGGTVISEAGNDARVKSLVYVAAFAPDSGQSTADLAGSFPAPQGSADIAKTADGYLYLPTGAVRKDFAPDVKPDTQNTIAATQGPIKAEAFGEKVAHAAWHDKPSWYMVSRNDRMINPDLERAMAKTIHAKTAEVAASHVSMVSQPQIVARTIEQAISSN</sequence>
<dbReference type="STRING" id="640513.Entas_3213"/>
<evidence type="ECO:0000313" key="4">
    <source>
        <dbReference type="Proteomes" id="UP000255163"/>
    </source>
</evidence>
<keyword evidence="3" id="KW-0808">Transferase</keyword>
<dbReference type="PANTHER" id="PTHR37017:SF11">
    <property type="entry name" value="ESTERASE_LIPASE_THIOESTERASE DOMAIN-CONTAINING PROTEIN"/>
    <property type="match status" value="1"/>
</dbReference>
<name>A0A376FLB2_ENTAS</name>
<dbReference type="Proteomes" id="UP000255163">
    <property type="component" value="Unassembled WGS sequence"/>
</dbReference>
<dbReference type="Gene3D" id="3.40.50.1820">
    <property type="entry name" value="alpha/beta hydrolase"/>
    <property type="match status" value="1"/>
</dbReference>
<dbReference type="InterPro" id="IPR052897">
    <property type="entry name" value="Sec-Metab_Biosynth_Hydrolase"/>
</dbReference>
<evidence type="ECO:0000259" key="2">
    <source>
        <dbReference type="Pfam" id="PF12697"/>
    </source>
</evidence>
<keyword evidence="3" id="KW-0012">Acyltransferase</keyword>
<proteinExistence type="predicted"/>